<sequence>AGRPCLGARRCCFRAGPARPWPAGHPQWAGPVPPVGARRAGRAARRGAHRSRPPGKAGCAAARRRPARPPSGPRRRRSLLPGTSAAGGGAAPRFFEHLADRF</sequence>
<proteinExistence type="predicted"/>
<protein>
    <submittedName>
        <fullName evidence="2">Uncharacterized protein</fullName>
    </submittedName>
</protein>
<reference evidence="2" key="1">
    <citation type="journal article" date="2019" name="Sci. Rep.">
        <title>Draft genome of Tanacetum cinerariifolium, the natural source of mosquito coil.</title>
        <authorList>
            <person name="Yamashiro T."/>
            <person name="Shiraishi A."/>
            <person name="Satake H."/>
            <person name="Nakayama K."/>
        </authorList>
    </citation>
    <scope>NUCLEOTIDE SEQUENCE</scope>
</reference>
<comment type="caution">
    <text evidence="2">The sequence shown here is derived from an EMBL/GenBank/DDBJ whole genome shotgun (WGS) entry which is preliminary data.</text>
</comment>
<dbReference type="EMBL" id="BKCJ011790114">
    <property type="protein sequence ID" value="GFD53093.1"/>
    <property type="molecule type" value="Genomic_DNA"/>
</dbReference>
<dbReference type="AlphaFoldDB" id="A0A699X214"/>
<feature type="non-terminal residue" evidence="2">
    <location>
        <position position="102"/>
    </location>
</feature>
<feature type="compositionally biased region" description="Basic residues" evidence="1">
    <location>
        <begin position="39"/>
        <end position="53"/>
    </location>
</feature>
<name>A0A699X214_TANCI</name>
<feature type="region of interest" description="Disordered" evidence="1">
    <location>
        <begin position="16"/>
        <end position="92"/>
    </location>
</feature>
<organism evidence="2">
    <name type="scientific">Tanacetum cinerariifolium</name>
    <name type="common">Dalmatian daisy</name>
    <name type="synonym">Chrysanthemum cinerariifolium</name>
    <dbReference type="NCBI Taxonomy" id="118510"/>
    <lineage>
        <taxon>Eukaryota</taxon>
        <taxon>Viridiplantae</taxon>
        <taxon>Streptophyta</taxon>
        <taxon>Embryophyta</taxon>
        <taxon>Tracheophyta</taxon>
        <taxon>Spermatophyta</taxon>
        <taxon>Magnoliopsida</taxon>
        <taxon>eudicotyledons</taxon>
        <taxon>Gunneridae</taxon>
        <taxon>Pentapetalae</taxon>
        <taxon>asterids</taxon>
        <taxon>campanulids</taxon>
        <taxon>Asterales</taxon>
        <taxon>Asteraceae</taxon>
        <taxon>Asteroideae</taxon>
        <taxon>Anthemideae</taxon>
        <taxon>Anthemidinae</taxon>
        <taxon>Tanacetum</taxon>
    </lineage>
</organism>
<feature type="compositionally biased region" description="Basic residues" evidence="1">
    <location>
        <begin position="62"/>
        <end position="78"/>
    </location>
</feature>
<evidence type="ECO:0000313" key="2">
    <source>
        <dbReference type="EMBL" id="GFD53093.1"/>
    </source>
</evidence>
<gene>
    <name evidence="2" type="ORF">Tci_925062</name>
</gene>
<accession>A0A699X214</accession>
<feature type="non-terminal residue" evidence="2">
    <location>
        <position position="1"/>
    </location>
</feature>
<evidence type="ECO:0000256" key="1">
    <source>
        <dbReference type="SAM" id="MobiDB-lite"/>
    </source>
</evidence>